<evidence type="ECO:0000313" key="2">
    <source>
        <dbReference type="Proteomes" id="UP000285405"/>
    </source>
</evidence>
<dbReference type="EMBL" id="MCBR01010713">
    <property type="protein sequence ID" value="RKF71115.1"/>
    <property type="molecule type" value="Genomic_DNA"/>
</dbReference>
<sequence length="177" mass="21142">MNPARYANLGRIQKQLVTSHHIISGESKPVHVVLVNKWHSLLSIAPQHNKTWYQDRLQEEFRERNEAQGWLEQISETSDIFYNITRAHHDGFLIGRLPGFKPSHLPIYAYMIGKYTLRWTFYRIAARLCDSPHKNIREVINPHKDHKLEKIAVRYEMDRSEFKAVTHQLRRFWPLLY</sequence>
<dbReference type="OrthoDB" id="3582307at2759"/>
<name>A0A420I9E2_9PEZI</name>
<evidence type="ECO:0000313" key="1">
    <source>
        <dbReference type="EMBL" id="RKF71115.1"/>
    </source>
</evidence>
<proteinExistence type="predicted"/>
<accession>A0A420I9E2</accession>
<reference evidence="1 2" key="1">
    <citation type="journal article" date="2018" name="BMC Genomics">
        <title>Comparative genome analyses reveal sequence features reflecting distinct modes of host-adaptation between dicot and monocot powdery mildew.</title>
        <authorList>
            <person name="Wu Y."/>
            <person name="Ma X."/>
            <person name="Pan Z."/>
            <person name="Kale S.D."/>
            <person name="Song Y."/>
            <person name="King H."/>
            <person name="Zhang Q."/>
            <person name="Presley C."/>
            <person name="Deng X."/>
            <person name="Wei C.I."/>
            <person name="Xiao S."/>
        </authorList>
    </citation>
    <scope>NUCLEOTIDE SEQUENCE [LARGE SCALE GENOMIC DNA]</scope>
    <source>
        <strain evidence="1">UCSC1</strain>
    </source>
</reference>
<dbReference type="AlphaFoldDB" id="A0A420I9E2"/>
<dbReference type="Proteomes" id="UP000285405">
    <property type="component" value="Unassembled WGS sequence"/>
</dbReference>
<comment type="caution">
    <text evidence="1">The sequence shown here is derived from an EMBL/GenBank/DDBJ whole genome shotgun (WGS) entry which is preliminary data.</text>
</comment>
<organism evidence="1 2">
    <name type="scientific">Golovinomyces cichoracearum</name>
    <dbReference type="NCBI Taxonomy" id="62708"/>
    <lineage>
        <taxon>Eukaryota</taxon>
        <taxon>Fungi</taxon>
        <taxon>Dikarya</taxon>
        <taxon>Ascomycota</taxon>
        <taxon>Pezizomycotina</taxon>
        <taxon>Leotiomycetes</taxon>
        <taxon>Erysiphales</taxon>
        <taxon>Erysiphaceae</taxon>
        <taxon>Golovinomyces</taxon>
    </lineage>
</organism>
<protein>
    <submittedName>
        <fullName evidence="1">Uncharacterized protein</fullName>
    </submittedName>
</protein>
<gene>
    <name evidence="1" type="ORF">GcC1_107018</name>
</gene>